<proteinExistence type="predicted"/>
<evidence type="ECO:0000313" key="1">
    <source>
        <dbReference type="EMBL" id="AZN30259.1"/>
    </source>
</evidence>
<dbReference type="GO" id="GO:0016740">
    <property type="term" value="F:transferase activity"/>
    <property type="evidence" value="ECO:0007669"/>
    <property type="project" value="UniProtKB-KW"/>
</dbReference>
<protein>
    <submittedName>
        <fullName evidence="1">Nucleotidyl transferase AbiEii/AbiGii toxin family protein</fullName>
    </submittedName>
</protein>
<dbReference type="AlphaFoldDB" id="A0A3S8Z9P7"/>
<dbReference type="InterPro" id="IPR014942">
    <property type="entry name" value="AbiEii"/>
</dbReference>
<dbReference type="EMBL" id="CP034438">
    <property type="protein sequence ID" value="AZN30259.1"/>
    <property type="molecule type" value="Genomic_DNA"/>
</dbReference>
<name>A0A3S8Z9P7_9ACTO</name>
<organism evidence="1 2">
    <name type="scientific">Flaviflexus salsibiostraticola</name>
    <dbReference type="NCBI Taxonomy" id="1282737"/>
    <lineage>
        <taxon>Bacteria</taxon>
        <taxon>Bacillati</taxon>
        <taxon>Actinomycetota</taxon>
        <taxon>Actinomycetes</taxon>
        <taxon>Actinomycetales</taxon>
        <taxon>Actinomycetaceae</taxon>
        <taxon>Flaviflexus</taxon>
    </lineage>
</organism>
<reference evidence="1 2" key="1">
    <citation type="submission" date="2018-12" db="EMBL/GenBank/DDBJ databases">
        <title>Complete genome sequence of Flaviflexus salsibiostraticola KCTC 33148.</title>
        <authorList>
            <person name="Bae J.-W."/>
        </authorList>
    </citation>
    <scope>NUCLEOTIDE SEQUENCE [LARGE SCALE GENOMIC DNA]</scope>
    <source>
        <strain evidence="1 2">KCTC 33148</strain>
    </source>
</reference>
<dbReference type="Pfam" id="PF08843">
    <property type="entry name" value="AbiEii"/>
    <property type="match status" value="1"/>
</dbReference>
<dbReference type="OrthoDB" id="4084402at2"/>
<keyword evidence="2" id="KW-1185">Reference proteome</keyword>
<keyword evidence="1" id="KW-0808">Transferase</keyword>
<dbReference type="Proteomes" id="UP000270021">
    <property type="component" value="Chromosome"/>
</dbReference>
<sequence>MGSTEPYATARSVEAAIKNAAKRAAKAEPSLSTSTLIQLEYFNRLLSRVFSEGDESDWVLKGGTGILARVPSSRSTRDIDLDRRGFNLDESLEDLRRLASIDLHDHFRFEYVSHEPTLATDTQLYMEGHRVTFNVFLGVAEKGVVNVDLVSGSAITDIVQTVVPKLALDLPRLDSRRYRLYPVVDQIADKVCATMAEYNGRPSSREKDLVDIVVFAVTQNVEGAALIRAIETERRRRNLMSFKRFVVPRVWGAGYVAQSRHVPHCADYSTIDLAAGLAARLIDPALTGEVQGMHWYAADQRWS</sequence>
<dbReference type="RefSeq" id="WP_126040838.1">
    <property type="nucleotide sequence ID" value="NZ_CP034438.1"/>
</dbReference>
<dbReference type="KEGG" id="fsl:EJO69_08030"/>
<gene>
    <name evidence="1" type="ORF">EJO69_08030</name>
</gene>
<accession>A0A3S8Z9P7</accession>
<evidence type="ECO:0000313" key="2">
    <source>
        <dbReference type="Proteomes" id="UP000270021"/>
    </source>
</evidence>